<reference evidence="1" key="2">
    <citation type="journal article" date="2015" name="Fish Shellfish Immunol.">
        <title>Early steps in the European eel (Anguilla anguilla)-Vibrio vulnificus interaction in the gills: Role of the RtxA13 toxin.</title>
        <authorList>
            <person name="Callol A."/>
            <person name="Pajuelo D."/>
            <person name="Ebbesson L."/>
            <person name="Teles M."/>
            <person name="MacKenzie S."/>
            <person name="Amaro C."/>
        </authorList>
    </citation>
    <scope>NUCLEOTIDE SEQUENCE</scope>
</reference>
<dbReference type="EMBL" id="GBXM01010049">
    <property type="protein sequence ID" value="JAH98528.1"/>
    <property type="molecule type" value="Transcribed_RNA"/>
</dbReference>
<proteinExistence type="predicted"/>
<sequence length="63" mass="7115">MFSFPVAASFRRPLGSWSSRHTLGHLAFPPKSRIVTNNSSHKKKEKIRISSHVTPNRNILCSV</sequence>
<reference evidence="1" key="1">
    <citation type="submission" date="2014-11" db="EMBL/GenBank/DDBJ databases">
        <authorList>
            <person name="Amaro Gonzalez C."/>
        </authorList>
    </citation>
    <scope>NUCLEOTIDE SEQUENCE</scope>
</reference>
<evidence type="ECO:0000313" key="1">
    <source>
        <dbReference type="EMBL" id="JAH98528.1"/>
    </source>
</evidence>
<dbReference type="AlphaFoldDB" id="A0A0E9XA00"/>
<organism evidence="1">
    <name type="scientific">Anguilla anguilla</name>
    <name type="common">European freshwater eel</name>
    <name type="synonym">Muraena anguilla</name>
    <dbReference type="NCBI Taxonomy" id="7936"/>
    <lineage>
        <taxon>Eukaryota</taxon>
        <taxon>Metazoa</taxon>
        <taxon>Chordata</taxon>
        <taxon>Craniata</taxon>
        <taxon>Vertebrata</taxon>
        <taxon>Euteleostomi</taxon>
        <taxon>Actinopterygii</taxon>
        <taxon>Neopterygii</taxon>
        <taxon>Teleostei</taxon>
        <taxon>Anguilliformes</taxon>
        <taxon>Anguillidae</taxon>
        <taxon>Anguilla</taxon>
    </lineage>
</organism>
<name>A0A0E9XA00_ANGAN</name>
<accession>A0A0E9XA00</accession>
<protein>
    <submittedName>
        <fullName evidence="1">Uncharacterized protein</fullName>
    </submittedName>
</protein>